<evidence type="ECO:0000256" key="3">
    <source>
        <dbReference type="ARBA" id="ARBA00023082"/>
    </source>
</evidence>
<dbReference type="OrthoDB" id="9803470at2"/>
<dbReference type="PANTHER" id="PTHR43133">
    <property type="entry name" value="RNA POLYMERASE ECF-TYPE SIGMA FACTO"/>
    <property type="match status" value="1"/>
</dbReference>
<keyword evidence="4 6" id="KW-0238">DNA-binding</keyword>
<keyword evidence="3 6" id="KW-0731">Sigma factor</keyword>
<dbReference type="Proteomes" id="UP000306317">
    <property type="component" value="Unassembled WGS sequence"/>
</dbReference>
<dbReference type="AlphaFoldDB" id="A0A4S3KBU9"/>
<dbReference type="InterPro" id="IPR000838">
    <property type="entry name" value="RNA_pol_sigma70_ECF_CS"/>
</dbReference>
<dbReference type="Pfam" id="PF04542">
    <property type="entry name" value="Sigma70_r2"/>
    <property type="match status" value="1"/>
</dbReference>
<evidence type="ECO:0000256" key="2">
    <source>
        <dbReference type="ARBA" id="ARBA00023015"/>
    </source>
</evidence>
<dbReference type="InterPro" id="IPR013249">
    <property type="entry name" value="RNA_pol_sigma70_r4_t2"/>
</dbReference>
<dbReference type="InterPro" id="IPR036388">
    <property type="entry name" value="WH-like_DNA-bd_sf"/>
</dbReference>
<dbReference type="GO" id="GO:0003677">
    <property type="term" value="F:DNA binding"/>
    <property type="evidence" value="ECO:0007669"/>
    <property type="project" value="UniProtKB-KW"/>
</dbReference>
<keyword evidence="5 6" id="KW-0804">Transcription</keyword>
<evidence type="ECO:0000259" key="7">
    <source>
        <dbReference type="Pfam" id="PF04542"/>
    </source>
</evidence>
<comment type="caution">
    <text evidence="9">The sequence shown here is derived from an EMBL/GenBank/DDBJ whole genome shotgun (WGS) entry which is preliminary data.</text>
</comment>
<dbReference type="GO" id="GO:0006352">
    <property type="term" value="P:DNA-templated transcription initiation"/>
    <property type="evidence" value="ECO:0007669"/>
    <property type="project" value="InterPro"/>
</dbReference>
<feature type="domain" description="RNA polymerase sigma factor 70 region 4 type 2" evidence="8">
    <location>
        <begin position="114"/>
        <end position="165"/>
    </location>
</feature>
<dbReference type="CDD" id="cd06171">
    <property type="entry name" value="Sigma70_r4"/>
    <property type="match status" value="1"/>
</dbReference>
<dbReference type="InterPro" id="IPR007627">
    <property type="entry name" value="RNA_pol_sigma70_r2"/>
</dbReference>
<keyword evidence="2 6" id="KW-0805">Transcription regulation</keyword>
<dbReference type="PANTHER" id="PTHR43133:SF51">
    <property type="entry name" value="RNA POLYMERASE SIGMA FACTOR"/>
    <property type="match status" value="1"/>
</dbReference>
<dbReference type="SUPFAM" id="SSF88659">
    <property type="entry name" value="Sigma3 and sigma4 domains of RNA polymerase sigma factors"/>
    <property type="match status" value="1"/>
</dbReference>
<evidence type="ECO:0000256" key="6">
    <source>
        <dbReference type="RuleBase" id="RU000716"/>
    </source>
</evidence>
<evidence type="ECO:0000313" key="9">
    <source>
        <dbReference type="EMBL" id="THD05865.1"/>
    </source>
</evidence>
<reference evidence="9 10" key="1">
    <citation type="submission" date="2017-02" db="EMBL/GenBank/DDBJ databases">
        <title>Whole genome sequencing of Rhodanobacter lindaniclasticus DSM 17932.</title>
        <authorList>
            <person name="Kumar S."/>
            <person name="Patil P."/>
            <person name="Patil P.B."/>
        </authorList>
    </citation>
    <scope>NUCLEOTIDE SEQUENCE [LARGE SCALE GENOMIC DNA]</scope>
    <source>
        <strain evidence="9 10">DSM 17932</strain>
    </source>
</reference>
<sequence>MKRSGPVYLAVSSRQRQFEALTRAHAGDLYRFAYWLCGQDALAQDLVQETLLRAWKSLDALREAESAKPWLLTILRREHARLHERKALDTVELEDNLAEDAAWASPERHGDAAELREAMSRLPHKYREPLLLQVLGGMSCDEIAAELDQQPGAVMTQLFRARQKLKSILQGGRPEAQHGLP</sequence>
<evidence type="ECO:0000313" key="10">
    <source>
        <dbReference type="Proteomes" id="UP000306317"/>
    </source>
</evidence>
<dbReference type="EMBL" id="MWIO01000054">
    <property type="protein sequence ID" value="THD05865.1"/>
    <property type="molecule type" value="Genomic_DNA"/>
</dbReference>
<dbReference type="InterPro" id="IPR013324">
    <property type="entry name" value="RNA_pol_sigma_r3/r4-like"/>
</dbReference>
<dbReference type="InterPro" id="IPR039425">
    <property type="entry name" value="RNA_pol_sigma-70-like"/>
</dbReference>
<dbReference type="SUPFAM" id="SSF88946">
    <property type="entry name" value="Sigma2 domain of RNA polymerase sigma factors"/>
    <property type="match status" value="1"/>
</dbReference>
<name>A0A4S3KBU9_9GAMM</name>
<keyword evidence="10" id="KW-1185">Reference proteome</keyword>
<evidence type="ECO:0000256" key="5">
    <source>
        <dbReference type="ARBA" id="ARBA00023163"/>
    </source>
</evidence>
<evidence type="ECO:0000256" key="4">
    <source>
        <dbReference type="ARBA" id="ARBA00023125"/>
    </source>
</evidence>
<dbReference type="InterPro" id="IPR014284">
    <property type="entry name" value="RNA_pol_sigma-70_dom"/>
</dbReference>
<dbReference type="Gene3D" id="1.10.10.10">
    <property type="entry name" value="Winged helix-like DNA-binding domain superfamily/Winged helix DNA-binding domain"/>
    <property type="match status" value="1"/>
</dbReference>
<organism evidence="9 10">
    <name type="scientific">Rhodanobacter lindaniclasticus</name>
    <dbReference type="NCBI Taxonomy" id="75310"/>
    <lineage>
        <taxon>Bacteria</taxon>
        <taxon>Pseudomonadati</taxon>
        <taxon>Pseudomonadota</taxon>
        <taxon>Gammaproteobacteria</taxon>
        <taxon>Lysobacterales</taxon>
        <taxon>Rhodanobacteraceae</taxon>
        <taxon>Rhodanobacter</taxon>
    </lineage>
</organism>
<comment type="similarity">
    <text evidence="1 6">Belongs to the sigma-70 factor family. ECF subfamily.</text>
</comment>
<dbReference type="GO" id="GO:0016987">
    <property type="term" value="F:sigma factor activity"/>
    <property type="evidence" value="ECO:0007669"/>
    <property type="project" value="UniProtKB-KW"/>
</dbReference>
<evidence type="ECO:0000259" key="8">
    <source>
        <dbReference type="Pfam" id="PF08281"/>
    </source>
</evidence>
<proteinExistence type="inferred from homology"/>
<dbReference type="NCBIfam" id="NF009170">
    <property type="entry name" value="PRK12517.1"/>
    <property type="match status" value="1"/>
</dbReference>
<dbReference type="Gene3D" id="1.10.1740.10">
    <property type="match status" value="1"/>
</dbReference>
<dbReference type="NCBIfam" id="TIGR02937">
    <property type="entry name" value="sigma70-ECF"/>
    <property type="match status" value="1"/>
</dbReference>
<dbReference type="PROSITE" id="PS01063">
    <property type="entry name" value="SIGMA70_ECF"/>
    <property type="match status" value="1"/>
</dbReference>
<evidence type="ECO:0000256" key="1">
    <source>
        <dbReference type="ARBA" id="ARBA00010641"/>
    </source>
</evidence>
<dbReference type="InterPro" id="IPR013325">
    <property type="entry name" value="RNA_pol_sigma_r2"/>
</dbReference>
<dbReference type="Pfam" id="PF08281">
    <property type="entry name" value="Sigma70_r4_2"/>
    <property type="match status" value="1"/>
</dbReference>
<gene>
    <name evidence="9" type="ORF">B1991_15565</name>
</gene>
<accession>A0A4S3KBU9</accession>
<dbReference type="RefSeq" id="WP_136259603.1">
    <property type="nucleotide sequence ID" value="NZ_MWIO01000054.1"/>
</dbReference>
<feature type="domain" description="RNA polymerase sigma-70 region 2" evidence="7">
    <location>
        <begin position="22"/>
        <end position="81"/>
    </location>
</feature>
<protein>
    <recommendedName>
        <fullName evidence="6">RNA polymerase sigma factor</fullName>
    </recommendedName>
</protein>